<keyword evidence="1" id="KW-0378">Hydrolase</keyword>
<dbReference type="RefSeq" id="WP_018374116.1">
    <property type="nucleotide sequence ID" value="NZ_LT906439.1"/>
</dbReference>
<dbReference type="EMBL" id="LT906439">
    <property type="protein sequence ID" value="SNU91076.1"/>
    <property type="molecule type" value="Genomic_DNA"/>
</dbReference>
<dbReference type="OrthoDB" id="9794725at2"/>
<dbReference type="SUPFAM" id="SSF53474">
    <property type="entry name" value="alpha/beta-Hydrolases"/>
    <property type="match status" value="1"/>
</dbReference>
<gene>
    <name evidence="3" type="ORF">SAMEA4412692_02140</name>
</gene>
<name>A0A239T0G2_9STRE</name>
<accession>A0A239T0G2</accession>
<dbReference type="Pfam" id="PF20434">
    <property type="entry name" value="BD-FAE"/>
    <property type="match status" value="1"/>
</dbReference>
<evidence type="ECO:0000259" key="2">
    <source>
        <dbReference type="Pfam" id="PF20434"/>
    </source>
</evidence>
<protein>
    <submittedName>
        <fullName evidence="3">Esterase</fullName>
    </submittedName>
</protein>
<dbReference type="AlphaFoldDB" id="A0A239T0G2"/>
<proteinExistence type="predicted"/>
<sequence>MKVDKVRLYPDRDDVTLTIYILDDSPELLNGQKRPAILICPGGAYLTCSDREAEPIALQFNAQGYHAFVLRYSVFNMPFEQLMNPKAELEKNENSLYPAQIRDLGAAMLYIREYAKEWFVDVDRIALCGFSAGGNNVLTYAVHYDKSVLTDYLGATPEQLRPAAVIAGYPITDYLYMKDTTYSPMEKKLFDVSNLALFGTQNPTDNQRLQLSPARLVTDQVPPVFIWATAADKLVPVGHTTRMTTALADAGVPFESHIFEEGQHGLSTAKQVSSGNQTEIRPDVAEWLGLAETWLEKRFRLTLPEKGLW</sequence>
<reference evidence="3 4" key="1">
    <citation type="submission" date="2017-06" db="EMBL/GenBank/DDBJ databases">
        <authorList>
            <consortium name="Pathogen Informatics"/>
        </authorList>
    </citation>
    <scope>NUCLEOTIDE SEQUENCE [LARGE SCALE GENOMIC DNA]</scope>
    <source>
        <strain evidence="3 4">NCTC13788</strain>
    </source>
</reference>
<evidence type="ECO:0000313" key="3">
    <source>
        <dbReference type="EMBL" id="SNU91076.1"/>
    </source>
</evidence>
<dbReference type="KEGG" id="smen:SAMEA4412692_2140"/>
<dbReference type="PANTHER" id="PTHR48081:SF6">
    <property type="entry name" value="PEPTIDASE S9 PROLYL OLIGOPEPTIDASE CATALYTIC DOMAIN-CONTAINING PROTEIN"/>
    <property type="match status" value="1"/>
</dbReference>
<dbReference type="Proteomes" id="UP000215185">
    <property type="component" value="Chromosome 1"/>
</dbReference>
<dbReference type="PANTHER" id="PTHR48081">
    <property type="entry name" value="AB HYDROLASE SUPERFAMILY PROTEIN C4A8.06C"/>
    <property type="match status" value="1"/>
</dbReference>
<dbReference type="InterPro" id="IPR050300">
    <property type="entry name" value="GDXG_lipolytic_enzyme"/>
</dbReference>
<feature type="domain" description="BD-FAE-like" evidence="2">
    <location>
        <begin position="93"/>
        <end position="247"/>
    </location>
</feature>
<evidence type="ECO:0000256" key="1">
    <source>
        <dbReference type="ARBA" id="ARBA00022801"/>
    </source>
</evidence>
<evidence type="ECO:0000313" key="4">
    <source>
        <dbReference type="Proteomes" id="UP000215185"/>
    </source>
</evidence>
<dbReference type="Gene3D" id="3.40.50.1820">
    <property type="entry name" value="alpha/beta hydrolase"/>
    <property type="match status" value="1"/>
</dbReference>
<dbReference type="GO" id="GO:0016787">
    <property type="term" value="F:hydrolase activity"/>
    <property type="evidence" value="ECO:0007669"/>
    <property type="project" value="UniProtKB-KW"/>
</dbReference>
<keyword evidence="4" id="KW-1185">Reference proteome</keyword>
<dbReference type="STRING" id="1123308.GCA_000380085_01584"/>
<dbReference type="InterPro" id="IPR049492">
    <property type="entry name" value="BD-FAE-like_dom"/>
</dbReference>
<dbReference type="eggNOG" id="COG0657">
    <property type="taxonomic scope" value="Bacteria"/>
</dbReference>
<organism evidence="3 4">
    <name type="scientific">Streptococcus merionis</name>
    <dbReference type="NCBI Taxonomy" id="400065"/>
    <lineage>
        <taxon>Bacteria</taxon>
        <taxon>Bacillati</taxon>
        <taxon>Bacillota</taxon>
        <taxon>Bacilli</taxon>
        <taxon>Lactobacillales</taxon>
        <taxon>Streptococcaceae</taxon>
        <taxon>Streptococcus</taxon>
    </lineage>
</organism>
<dbReference type="InterPro" id="IPR029058">
    <property type="entry name" value="AB_hydrolase_fold"/>
</dbReference>